<reference evidence="3" key="1">
    <citation type="submission" date="2020-01" db="EMBL/GenBank/DDBJ databases">
        <authorList>
            <consortium name="DOE Joint Genome Institute"/>
            <person name="Haridas S."/>
            <person name="Albert R."/>
            <person name="Binder M."/>
            <person name="Bloem J."/>
            <person name="Labutti K."/>
            <person name="Salamov A."/>
            <person name="Andreopoulos B."/>
            <person name="Baker S.E."/>
            <person name="Barry K."/>
            <person name="Bills G."/>
            <person name="Bluhm B.H."/>
            <person name="Cannon C."/>
            <person name="Castanera R."/>
            <person name="Culley D.E."/>
            <person name="Daum C."/>
            <person name="Ezra D."/>
            <person name="Gonzalez J.B."/>
            <person name="Henrissat B."/>
            <person name="Kuo A."/>
            <person name="Liang C."/>
            <person name="Lipzen A."/>
            <person name="Lutzoni F."/>
            <person name="Magnuson J."/>
            <person name="Mondo S."/>
            <person name="Nolan M."/>
            <person name="Ohm R."/>
            <person name="Pangilinan J."/>
            <person name="Park H.-J."/>
            <person name="Ramirez L."/>
            <person name="Alfaro M."/>
            <person name="Sun H."/>
            <person name="Tritt A."/>
            <person name="Yoshinaga Y."/>
            <person name="Zwiers L.-H."/>
            <person name="Turgeon B.G."/>
            <person name="Goodwin S.B."/>
            <person name="Spatafora J.W."/>
            <person name="Crous P.W."/>
            <person name="Grigoriev I.V."/>
        </authorList>
    </citation>
    <scope>NUCLEOTIDE SEQUENCE</scope>
    <source>
        <strain evidence="3">CBS 342.82</strain>
    </source>
</reference>
<accession>A0A6J3MAZ3</accession>
<gene>
    <name evidence="3" type="ORF">K489DRAFT_368379</name>
</gene>
<dbReference type="AlphaFoldDB" id="A0A6J3MAZ3"/>
<evidence type="ECO:0000313" key="2">
    <source>
        <dbReference type="Proteomes" id="UP000504637"/>
    </source>
</evidence>
<dbReference type="InterPro" id="IPR023165">
    <property type="entry name" value="rRNA_Ade_diMease-like_C"/>
</dbReference>
<protein>
    <submittedName>
        <fullName evidence="3">S-adenosyl-L-methionine-dependent methyltransferase</fullName>
    </submittedName>
</protein>
<dbReference type="GO" id="GO:0032259">
    <property type="term" value="P:methylation"/>
    <property type="evidence" value="ECO:0007669"/>
    <property type="project" value="UniProtKB-KW"/>
</dbReference>
<reference evidence="3" key="3">
    <citation type="submission" date="2025-08" db="UniProtKB">
        <authorList>
            <consortium name="RefSeq"/>
        </authorList>
    </citation>
    <scope>IDENTIFICATION</scope>
    <source>
        <strain evidence="3">CBS 342.82</strain>
    </source>
</reference>
<keyword evidence="2" id="KW-1185">Reference proteome</keyword>
<feature type="region of interest" description="Disordered" evidence="1">
    <location>
        <begin position="718"/>
        <end position="740"/>
    </location>
</feature>
<evidence type="ECO:0000313" key="3">
    <source>
        <dbReference type="RefSeq" id="XP_033462227.1"/>
    </source>
</evidence>
<dbReference type="InterPro" id="IPR029063">
    <property type="entry name" value="SAM-dependent_MTases_sf"/>
</dbReference>
<reference evidence="3" key="2">
    <citation type="submission" date="2020-04" db="EMBL/GenBank/DDBJ databases">
        <authorList>
            <consortium name="NCBI Genome Project"/>
        </authorList>
    </citation>
    <scope>NUCLEOTIDE SEQUENCE</scope>
    <source>
        <strain evidence="3">CBS 342.82</strain>
    </source>
</reference>
<sequence length="740" mass="81754">MVHATRAFLQAAANAIKSDSAAISIGGIESATAAITTRRPRGRPFKNPAGDDDAAAAPKIKPRMGRPPAPKKPADEESATTIKRPRGRPPMDPADKKRAVRKKPGPKTRTSWLPSDDIRTKFKAVFPKDYAETSWNSDARDHLTNRADIVGEQLCDDIIKYLAPTLEPYKGCTIIDVNPGVCLWSSKLHDFLQPKRHILMEPDEDYVEPFIKPLLEAPGSTYRHTTMTGAHPRSYWSNYATLFTDGKLMDPRPSRAPDDPKLNEIDYSLLVTGNLSRRARNVLTLGRVRHAELILQHMFWAGLARDLVHNRGPVRMLWWTSDVVKSYLMQRNMCGMVSFNCAASVCASVTPVVECVTGVNEYLNGPGLAPPRQLTPSMVGLSRRHAEERLAALGMTVPEDRPVVHPEVNVTDDGEEFVFPGRLDCESIDELADAVDLVESRWHRFSTAAANGVGVGSSNQRLVAFRELAAAIQHPQVKAMVFGAAAIYPTGNDYKNKFGRIRAMLYSDSFLAVFHLEANYKNLEERLQAEHGAAGDDGALARRLGGLRERILALGESVHDSSPLLYDRYHHITEDQIAMFAAPPRGVPHKRRYPSLEASPGDALPAKAMTLLDVVPRTADYRVAGLASRGEVCAATHELIKALFHSRSRPFLQALEQIAPGAVQDLLPSLPTLADPRRGGRLNPHRVVVRQLTDEMIDELMQAWFEWPFRPSYGTISCGSREGEASGMHESGAEEDDGFD</sequence>
<proteinExistence type="predicted"/>
<name>A0A6J3MAZ3_9PEZI</name>
<dbReference type="GeneID" id="54360744"/>
<dbReference type="Gene3D" id="1.10.8.100">
    <property type="entry name" value="Ribosomal RNA adenine dimethylase-like, domain 2"/>
    <property type="match status" value="1"/>
</dbReference>
<dbReference type="Proteomes" id="UP000504637">
    <property type="component" value="Unplaced"/>
</dbReference>
<organism evidence="3">
    <name type="scientific">Dissoconium aciculare CBS 342.82</name>
    <dbReference type="NCBI Taxonomy" id="1314786"/>
    <lineage>
        <taxon>Eukaryota</taxon>
        <taxon>Fungi</taxon>
        <taxon>Dikarya</taxon>
        <taxon>Ascomycota</taxon>
        <taxon>Pezizomycotina</taxon>
        <taxon>Dothideomycetes</taxon>
        <taxon>Dothideomycetidae</taxon>
        <taxon>Mycosphaerellales</taxon>
        <taxon>Dissoconiaceae</taxon>
        <taxon>Dissoconium</taxon>
    </lineage>
</organism>
<evidence type="ECO:0000256" key="1">
    <source>
        <dbReference type="SAM" id="MobiDB-lite"/>
    </source>
</evidence>
<dbReference type="GO" id="GO:0008168">
    <property type="term" value="F:methyltransferase activity"/>
    <property type="evidence" value="ECO:0007669"/>
    <property type="project" value="UniProtKB-KW"/>
</dbReference>
<keyword evidence="3" id="KW-0808">Transferase</keyword>
<dbReference type="Gene3D" id="3.40.50.150">
    <property type="entry name" value="Vaccinia Virus protein VP39"/>
    <property type="match status" value="1"/>
</dbReference>
<dbReference type="RefSeq" id="XP_033462227.1">
    <property type="nucleotide sequence ID" value="XM_033602944.1"/>
</dbReference>
<dbReference type="OrthoDB" id="16079at2759"/>
<keyword evidence="3" id="KW-0489">Methyltransferase</keyword>
<feature type="region of interest" description="Disordered" evidence="1">
    <location>
        <begin position="34"/>
        <end position="114"/>
    </location>
</feature>